<evidence type="ECO:0000313" key="2">
    <source>
        <dbReference type="Proteomes" id="UP000255443"/>
    </source>
</evidence>
<name>A0A379TLY8_SALER</name>
<reference evidence="1 2" key="1">
    <citation type="submission" date="2018-06" db="EMBL/GenBank/DDBJ databases">
        <authorList>
            <consortium name="Pathogen Informatics"/>
            <person name="Doyle S."/>
        </authorList>
    </citation>
    <scope>NUCLEOTIDE SEQUENCE [LARGE SCALE GENOMIC DNA]</scope>
    <source>
        <strain evidence="1 2">NCTC7303</strain>
    </source>
</reference>
<dbReference type="PANTHER" id="PTHR38785">
    <property type="entry name" value="HOMOLOG OF VIRK"/>
    <property type="match status" value="1"/>
</dbReference>
<dbReference type="AlphaFoldDB" id="A0A379TLY8"/>
<sequence>MTMHQSDMDMERYNPLLMLKEVMAQTPYRHKRWGERKFRYKFVLRCLINPITTIKYFNELCNLNQPRTLITHRPLLPAKIQRPYLYTGLSIRCRARAILEHYQFVQSFAENKIKKSCCPKSQRCSLTWKEKTELWWTSTVVPVAMTGKVN</sequence>
<dbReference type="GO" id="GO:0006974">
    <property type="term" value="P:DNA damage response"/>
    <property type="evidence" value="ECO:0007669"/>
    <property type="project" value="TreeGrafter"/>
</dbReference>
<gene>
    <name evidence="1" type="primary">virK</name>
    <name evidence="1" type="ORF">NCTC7303_03678</name>
</gene>
<proteinExistence type="predicted"/>
<accession>A0A379TLY8</accession>
<organism evidence="1 2">
    <name type="scientific">Salmonella enterica subsp. arizonae</name>
    <dbReference type="NCBI Taxonomy" id="59203"/>
    <lineage>
        <taxon>Bacteria</taxon>
        <taxon>Pseudomonadati</taxon>
        <taxon>Pseudomonadota</taxon>
        <taxon>Gammaproteobacteria</taxon>
        <taxon>Enterobacterales</taxon>
        <taxon>Enterobacteriaceae</taxon>
        <taxon>Salmonella</taxon>
    </lineage>
</organism>
<dbReference type="Pfam" id="PF04393">
    <property type="entry name" value="DUF535"/>
    <property type="match status" value="1"/>
</dbReference>
<dbReference type="PANTHER" id="PTHR38785:SF1">
    <property type="entry name" value="HOMOLOG OF VIRK"/>
    <property type="match status" value="1"/>
</dbReference>
<dbReference type="EMBL" id="UGXC01000003">
    <property type="protein sequence ID" value="SUG51343.1"/>
    <property type="molecule type" value="Genomic_DNA"/>
</dbReference>
<dbReference type="InterPro" id="IPR007488">
    <property type="entry name" value="DUF535"/>
</dbReference>
<dbReference type="Proteomes" id="UP000255443">
    <property type="component" value="Unassembled WGS sequence"/>
</dbReference>
<protein>
    <submittedName>
        <fullName evidence="1">Virulence protein</fullName>
    </submittedName>
</protein>
<evidence type="ECO:0000313" key="1">
    <source>
        <dbReference type="EMBL" id="SUG51343.1"/>
    </source>
</evidence>